<dbReference type="HAMAP" id="MF_01129">
    <property type="entry name" value="PPase_energized_pump"/>
    <property type="match status" value="1"/>
</dbReference>
<feature type="transmembrane region" description="Helical" evidence="9">
    <location>
        <begin position="720"/>
        <end position="739"/>
    </location>
</feature>
<keyword evidence="4 9" id="KW-0460">Magnesium</keyword>
<keyword evidence="5 9" id="KW-1278">Translocase</keyword>
<dbReference type="NCBIfam" id="NF001960">
    <property type="entry name" value="PRK00733.3-5"/>
    <property type="match status" value="1"/>
</dbReference>
<feature type="transmembrane region" description="Helical" evidence="9">
    <location>
        <begin position="106"/>
        <end position="126"/>
    </location>
</feature>
<evidence type="ECO:0000256" key="2">
    <source>
        <dbReference type="ARBA" id="ARBA00022448"/>
    </source>
</evidence>
<dbReference type="NCBIfam" id="TIGR01104">
    <property type="entry name" value="V_PPase"/>
    <property type="match status" value="1"/>
</dbReference>
<sequence>MFSLSNATTFEIVGIWCVLAIAFLGLAYALLLRSQVLKFDKGTQKMQEVWGSIKGGADAYLHRQLKSILPLIAVLTILLFFSVYIVPPSDEAMERFSNFSESNVKLIIGLARAIAFIMGAGFSLLVGQFGMRMAVEGNVRVASASRRSFGEALKIAYRTGTITGMLTDGLGLLGGTVIFIVLGVAAPDALLGFGFGGTLLALFMRVGGGIYTKAADVGADLVGKVEAGIPEDDPRNAAVIADLVGDNVGDCAGMAADIFESYEVTIVSGLILGLSLYAATGQLKWIIFPLLVRGIGVFSSIIGTYLVKDSKKSDALNSINKGFYTSAAISLGSFALLAAFYMNEWRAFLSVAVGILLAVALDEVTKHFTDTKYRPVKDIAASSKSGSATLILRGIAEGYESAVWQTLVIAVTIMSSILIYWGQDVHYVLYGVAMTGIGMLTLTGNNVAMDSFGPIADNANGIAELSGLDKASRKVLDSLDATGNTTKAITKGVAIGSAVIAAVSLFGSFLTDVTKIQVGMGASETIFDTGIRISSPVVFVGMLIGACIPWLFSSLIINSVTRAASLIVNEVRRQFKVPGLLEGKVKPDYQNAVDICTVAAQRELLPLAVISVLAPLLVGILLGVEALGGLLGGVIVSGQLLAVFMATSGGAWDNAKKTIEDGNHGGKGSDCHKAAVVGDTVGDPLKDTAGPALNPMIKVINLVSLLAAPVLIQYKSTDPGMIIALAICAVLIVGAIMYSKKGGFNKSKKIQDINS</sequence>
<evidence type="ECO:0000313" key="11">
    <source>
        <dbReference type="Proteomes" id="UP000248132"/>
    </source>
</evidence>
<feature type="transmembrane region" description="Helical" evidence="9">
    <location>
        <begin position="285"/>
        <end position="307"/>
    </location>
</feature>
<comment type="function">
    <text evidence="9">Proton pump that utilizes the energy of pyrophosphate hydrolysis as the driving force for proton movement across the membrane. Generates a proton motive force.</text>
</comment>
<feature type="transmembrane region" description="Helical" evidence="9">
    <location>
        <begin position="347"/>
        <end position="364"/>
    </location>
</feature>
<feature type="transmembrane region" description="Helical" evidence="9">
    <location>
        <begin position="604"/>
        <end position="624"/>
    </location>
</feature>
<feature type="transmembrane region" description="Helical" evidence="9">
    <location>
        <begin position="427"/>
        <end position="448"/>
    </location>
</feature>
<keyword evidence="3 9" id="KW-0812">Transmembrane</keyword>
<keyword evidence="2 9" id="KW-0813">Transport</keyword>
<dbReference type="GO" id="GO:0004427">
    <property type="term" value="F:inorganic diphosphate phosphatase activity"/>
    <property type="evidence" value="ECO:0007669"/>
    <property type="project" value="UniProtKB-UniRule"/>
</dbReference>
<dbReference type="EC" id="7.1.3.1" evidence="9"/>
<dbReference type="RefSeq" id="WP_110462110.1">
    <property type="nucleotide sequence ID" value="NZ_QKMR01000011.1"/>
</dbReference>
<dbReference type="Proteomes" id="UP000248132">
    <property type="component" value="Unassembled WGS sequence"/>
</dbReference>
<reference evidence="10 11" key="1">
    <citation type="submission" date="2018-06" db="EMBL/GenBank/DDBJ databases">
        <title>Genomic Encyclopedia of Type Strains, Phase I: the one thousand microbial genomes (KMG-I) project.</title>
        <authorList>
            <person name="Kyrpides N."/>
        </authorList>
    </citation>
    <scope>NUCLEOTIDE SEQUENCE [LARGE SCALE GENOMIC DNA]</scope>
    <source>
        <strain evidence="10 11">DSM 19573</strain>
    </source>
</reference>
<feature type="transmembrane region" description="Helical" evidence="9">
    <location>
        <begin position="402"/>
        <end position="421"/>
    </location>
</feature>
<evidence type="ECO:0000256" key="1">
    <source>
        <dbReference type="ARBA" id="ARBA00004127"/>
    </source>
</evidence>
<comment type="similarity">
    <text evidence="9">Belongs to the H(+)-translocating pyrophosphatase (TC 3.A.10) family. K(+)-insensitive subfamily.</text>
</comment>
<dbReference type="EMBL" id="QKMR01000011">
    <property type="protein sequence ID" value="PYG87410.1"/>
    <property type="molecule type" value="Genomic_DNA"/>
</dbReference>
<dbReference type="AlphaFoldDB" id="A0A318Y5Z5"/>
<feature type="transmembrane region" description="Helical" evidence="9">
    <location>
        <begin position="155"/>
        <end position="183"/>
    </location>
</feature>
<evidence type="ECO:0000256" key="3">
    <source>
        <dbReference type="ARBA" id="ARBA00022692"/>
    </source>
</evidence>
<evidence type="ECO:0000256" key="6">
    <source>
        <dbReference type="ARBA" id="ARBA00022989"/>
    </source>
</evidence>
<feature type="transmembrane region" description="Helical" evidence="9">
    <location>
        <begin position="493"/>
        <end position="511"/>
    </location>
</feature>
<comment type="subunit">
    <text evidence="9">Homodimer.</text>
</comment>
<dbReference type="PIRSF" id="PIRSF001265">
    <property type="entry name" value="H+-PPase"/>
    <property type="match status" value="1"/>
</dbReference>
<evidence type="ECO:0000256" key="7">
    <source>
        <dbReference type="ARBA" id="ARBA00023065"/>
    </source>
</evidence>
<feature type="transmembrane region" description="Helical" evidence="9">
    <location>
        <begin position="319"/>
        <end position="341"/>
    </location>
</feature>
<evidence type="ECO:0000313" key="10">
    <source>
        <dbReference type="EMBL" id="PYG87410.1"/>
    </source>
</evidence>
<comment type="catalytic activity">
    <reaction evidence="9">
        <text>diphosphate + H2O + H(+)(in) = 2 phosphate + 2 H(+)(out)</text>
        <dbReference type="Rhea" id="RHEA:13973"/>
        <dbReference type="ChEBI" id="CHEBI:15377"/>
        <dbReference type="ChEBI" id="CHEBI:15378"/>
        <dbReference type="ChEBI" id="CHEBI:33019"/>
        <dbReference type="ChEBI" id="CHEBI:43474"/>
        <dbReference type="EC" id="7.1.3.1"/>
    </reaction>
</comment>
<dbReference type="GO" id="GO:0012505">
    <property type="term" value="C:endomembrane system"/>
    <property type="evidence" value="ECO:0007669"/>
    <property type="project" value="UniProtKB-SubCell"/>
</dbReference>
<dbReference type="Pfam" id="PF03030">
    <property type="entry name" value="H_PPase"/>
    <property type="match status" value="1"/>
</dbReference>
<keyword evidence="9" id="KW-1003">Cell membrane</keyword>
<keyword evidence="11" id="KW-1185">Reference proteome</keyword>
<feature type="site" description="Determinant of potassium independence" evidence="9">
    <location>
        <position position="487"/>
    </location>
</feature>
<dbReference type="NCBIfam" id="NF001952">
    <property type="entry name" value="PRK00733.1-4"/>
    <property type="match status" value="1"/>
</dbReference>
<keyword evidence="6 9" id="KW-1133">Transmembrane helix</keyword>
<feature type="transmembrane region" description="Helical" evidence="9">
    <location>
        <begin position="189"/>
        <end position="206"/>
    </location>
</feature>
<feature type="transmembrane region" description="Helical" evidence="9">
    <location>
        <begin position="531"/>
        <end position="552"/>
    </location>
</feature>
<dbReference type="GO" id="GO:0000287">
    <property type="term" value="F:magnesium ion binding"/>
    <property type="evidence" value="ECO:0007669"/>
    <property type="project" value="UniProtKB-UniRule"/>
</dbReference>
<protein>
    <recommendedName>
        <fullName evidence="9">K(+)-insensitive pyrophosphate-energized proton pump</fullName>
        <ecNumber evidence="9">7.1.3.1</ecNumber>
    </recommendedName>
    <alternativeName>
        <fullName evidence="9">Membrane-bound proton-translocating pyrophosphatase</fullName>
    </alternativeName>
    <alternativeName>
        <fullName evidence="9">Pyrophosphate-energized inorganic pyrophosphatase</fullName>
        <shortName evidence="9">H(+)-PPase</shortName>
    </alternativeName>
</protein>
<keyword evidence="7 9" id="KW-0406">Ion transport</keyword>
<dbReference type="GO" id="GO:0009678">
    <property type="term" value="F:diphosphate hydrolysis-driven proton transmembrane transporter activity"/>
    <property type="evidence" value="ECO:0007669"/>
    <property type="project" value="UniProtKB-UniRule"/>
</dbReference>
<dbReference type="OrthoDB" id="9808652at2"/>
<proteinExistence type="inferred from homology"/>
<gene>
    <name evidence="9" type="primary">hppA</name>
    <name evidence="10" type="ORF">LY28_02078</name>
</gene>
<dbReference type="GO" id="GO:0005886">
    <property type="term" value="C:plasma membrane"/>
    <property type="evidence" value="ECO:0007669"/>
    <property type="project" value="UniProtKB-SubCell"/>
</dbReference>
<evidence type="ECO:0000256" key="9">
    <source>
        <dbReference type="HAMAP-Rule" id="MF_01129"/>
    </source>
</evidence>
<feature type="transmembrane region" description="Helical" evidence="9">
    <location>
        <begin position="68"/>
        <end position="86"/>
    </location>
</feature>
<name>A0A318Y5Z5_9FIRM</name>
<comment type="subcellular location">
    <subcellularLocation>
        <location evidence="9">Cell membrane</location>
        <topology evidence="9">Multi-pass membrane protein</topology>
    </subcellularLocation>
    <subcellularLocation>
        <location evidence="1">Endomembrane system</location>
        <topology evidence="1">Multi-pass membrane protein</topology>
    </subcellularLocation>
</comment>
<keyword evidence="9" id="KW-0375">Hydrogen ion transport</keyword>
<dbReference type="PANTHER" id="PTHR31998">
    <property type="entry name" value="K(+)-INSENSITIVE PYROPHOSPHATE-ENERGIZED PROTON PUMP"/>
    <property type="match status" value="1"/>
</dbReference>
<evidence type="ECO:0000256" key="4">
    <source>
        <dbReference type="ARBA" id="ARBA00022842"/>
    </source>
</evidence>
<organism evidence="10 11">
    <name type="scientific">Ruminiclostridium sufflavum DSM 19573</name>
    <dbReference type="NCBI Taxonomy" id="1121337"/>
    <lineage>
        <taxon>Bacteria</taxon>
        <taxon>Bacillati</taxon>
        <taxon>Bacillota</taxon>
        <taxon>Clostridia</taxon>
        <taxon>Eubacteriales</taxon>
        <taxon>Oscillospiraceae</taxon>
        <taxon>Ruminiclostridium</taxon>
    </lineage>
</organism>
<accession>A0A318Y5Z5</accession>
<evidence type="ECO:0000256" key="8">
    <source>
        <dbReference type="ARBA" id="ARBA00023136"/>
    </source>
</evidence>
<keyword evidence="8 9" id="KW-0472">Membrane</keyword>
<comment type="caution">
    <text evidence="10">The sequence shown here is derived from an EMBL/GenBank/DDBJ whole genome shotgun (WGS) entry which is preliminary data.</text>
</comment>
<comment type="caution">
    <text evidence="9">Lacks conserved residue(s) required for the propagation of feature annotation.</text>
</comment>
<feature type="transmembrane region" description="Helical" evidence="9">
    <location>
        <begin position="12"/>
        <end position="31"/>
    </location>
</feature>
<comment type="cofactor">
    <cofactor evidence="9">
        <name>Mg(2+)</name>
        <dbReference type="ChEBI" id="CHEBI:18420"/>
    </cofactor>
</comment>
<feature type="transmembrane region" description="Helical" evidence="9">
    <location>
        <begin position="630"/>
        <end position="652"/>
    </location>
</feature>
<dbReference type="InterPro" id="IPR004131">
    <property type="entry name" value="PPase-energised_H-pump"/>
</dbReference>
<evidence type="ECO:0000256" key="5">
    <source>
        <dbReference type="ARBA" id="ARBA00022967"/>
    </source>
</evidence>